<keyword evidence="6" id="KW-0482">Metalloprotease</keyword>
<keyword evidence="2" id="KW-0812">Transmembrane</keyword>
<feature type="chain" id="PRO_5015665433" evidence="5">
    <location>
        <begin position="29"/>
        <end position="462"/>
    </location>
</feature>
<dbReference type="Proteomes" id="UP000239494">
    <property type="component" value="Unassembled WGS sequence"/>
</dbReference>
<keyword evidence="4" id="KW-0472">Membrane</keyword>
<evidence type="ECO:0000313" key="7">
    <source>
        <dbReference type="Proteomes" id="UP000239494"/>
    </source>
</evidence>
<evidence type="ECO:0000256" key="2">
    <source>
        <dbReference type="ARBA" id="ARBA00022692"/>
    </source>
</evidence>
<dbReference type="SUPFAM" id="SSF55486">
    <property type="entry name" value="Metalloproteases ('zincins'), catalytic domain"/>
    <property type="match status" value="1"/>
</dbReference>
<comment type="subcellular location">
    <subcellularLocation>
        <location evidence="1">Membrane</location>
        <topology evidence="1">Single-pass membrane protein</topology>
    </subcellularLocation>
</comment>
<dbReference type="Pfam" id="PF04228">
    <property type="entry name" value="Zn_peptidase"/>
    <property type="match status" value="1"/>
</dbReference>
<evidence type="ECO:0000313" key="6">
    <source>
        <dbReference type="EMBL" id="PRY34389.1"/>
    </source>
</evidence>
<evidence type="ECO:0000256" key="5">
    <source>
        <dbReference type="SAM" id="SignalP"/>
    </source>
</evidence>
<evidence type="ECO:0000256" key="1">
    <source>
        <dbReference type="ARBA" id="ARBA00004167"/>
    </source>
</evidence>
<organism evidence="6 7">
    <name type="scientific">Umezawaea tangerina</name>
    <dbReference type="NCBI Taxonomy" id="84725"/>
    <lineage>
        <taxon>Bacteria</taxon>
        <taxon>Bacillati</taxon>
        <taxon>Actinomycetota</taxon>
        <taxon>Actinomycetes</taxon>
        <taxon>Pseudonocardiales</taxon>
        <taxon>Pseudonocardiaceae</taxon>
        <taxon>Umezawaea</taxon>
    </lineage>
</organism>
<protein>
    <submittedName>
        <fullName evidence="6">Putative metalloprotease</fullName>
    </submittedName>
</protein>
<dbReference type="PANTHER" id="PTHR30168:SF0">
    <property type="entry name" value="INNER MEMBRANE PROTEIN"/>
    <property type="match status" value="1"/>
</dbReference>
<feature type="signal peptide" evidence="5">
    <location>
        <begin position="1"/>
        <end position="28"/>
    </location>
</feature>
<accession>A0A2T0SLU5</accession>
<keyword evidence="6" id="KW-0378">Hydrolase</keyword>
<name>A0A2T0SLU5_9PSEU</name>
<keyword evidence="5" id="KW-0732">Signal</keyword>
<dbReference type="PANTHER" id="PTHR30168">
    <property type="entry name" value="PUTATIVE MEMBRANE PROTEIN YPFJ"/>
    <property type="match status" value="1"/>
</dbReference>
<proteinExistence type="predicted"/>
<sequence length="462" mass="48404">MRQRSGRLVRLAALVTAVATVGSGCTVAVSGQPKAARVVARDTKSTSTINGSDGGQIDQLAGTALADIDRFWTDEFPASFNKPWTSLSGGIFSVDTADASAKPPPCTEKASDVEGNAFYCPSADAVAYDRAALLPVLQSKFGDAAVVIVLAHEMGHAAQKRMGITPEAERANPGKYPTILTEAMADCFAGSFTKWVSDGKSKSLDIGQDALDSALGALITFRDPVGTSPNDQAAHGNAFDRVSAFQDGFQQGTKFCGAMTVQNRVFTQQAFTSVDDRDRGGNLPFDQMIDQLTPNLNGYYQGVVTSLGKTWVPPKSTEVTSEPDCAGDQGPVAFCAADKSVEIDVKGDLPKLHEEIGDYATGLLMASRYGLAALAQAGKPTEGSGAGRNALCMAGAYTATVLKPQGEFGLSPGDMDEAVQLLLAGNFPTRDAKGKSGLEPGFARVEVFRTGVFDGDKACGIR</sequence>
<keyword evidence="3" id="KW-1133">Transmembrane helix</keyword>
<comment type="caution">
    <text evidence="6">The sequence shown here is derived from an EMBL/GenBank/DDBJ whole genome shotgun (WGS) entry which is preliminary data.</text>
</comment>
<dbReference type="InterPro" id="IPR007343">
    <property type="entry name" value="Uncharacterised_pept_Zn_put"/>
</dbReference>
<keyword evidence="7" id="KW-1185">Reference proteome</keyword>
<dbReference type="GO" id="GO:0008237">
    <property type="term" value="F:metallopeptidase activity"/>
    <property type="evidence" value="ECO:0007669"/>
    <property type="project" value="UniProtKB-KW"/>
</dbReference>
<dbReference type="GO" id="GO:0016020">
    <property type="term" value="C:membrane"/>
    <property type="evidence" value="ECO:0007669"/>
    <property type="project" value="UniProtKB-SubCell"/>
</dbReference>
<dbReference type="OrthoDB" id="5168289at2"/>
<dbReference type="GO" id="GO:0006508">
    <property type="term" value="P:proteolysis"/>
    <property type="evidence" value="ECO:0007669"/>
    <property type="project" value="UniProtKB-KW"/>
</dbReference>
<reference evidence="6 7" key="1">
    <citation type="submission" date="2018-03" db="EMBL/GenBank/DDBJ databases">
        <title>Genomic Encyclopedia of Archaeal and Bacterial Type Strains, Phase II (KMG-II): from individual species to whole genera.</title>
        <authorList>
            <person name="Goeker M."/>
        </authorList>
    </citation>
    <scope>NUCLEOTIDE SEQUENCE [LARGE SCALE GENOMIC DNA]</scope>
    <source>
        <strain evidence="6 7">DSM 44720</strain>
    </source>
</reference>
<dbReference type="EMBL" id="PVTF01000017">
    <property type="protein sequence ID" value="PRY34389.1"/>
    <property type="molecule type" value="Genomic_DNA"/>
</dbReference>
<evidence type="ECO:0000256" key="4">
    <source>
        <dbReference type="ARBA" id="ARBA00023136"/>
    </source>
</evidence>
<dbReference type="PROSITE" id="PS51257">
    <property type="entry name" value="PROKAR_LIPOPROTEIN"/>
    <property type="match status" value="1"/>
</dbReference>
<keyword evidence="6" id="KW-0645">Protease</keyword>
<gene>
    <name evidence="6" type="ORF">CLV43_117163</name>
</gene>
<evidence type="ECO:0000256" key="3">
    <source>
        <dbReference type="ARBA" id="ARBA00022989"/>
    </source>
</evidence>
<dbReference type="RefSeq" id="WP_106195311.1">
    <property type="nucleotide sequence ID" value="NZ_PVTF01000017.1"/>
</dbReference>
<dbReference type="AlphaFoldDB" id="A0A2T0SLU5"/>